<dbReference type="RefSeq" id="XP_007512017.1">
    <property type="nucleotide sequence ID" value="XM_007511955.1"/>
</dbReference>
<organism evidence="3 4">
    <name type="scientific">Bathycoccus prasinos</name>
    <dbReference type="NCBI Taxonomy" id="41875"/>
    <lineage>
        <taxon>Eukaryota</taxon>
        <taxon>Viridiplantae</taxon>
        <taxon>Chlorophyta</taxon>
        <taxon>Mamiellophyceae</taxon>
        <taxon>Mamiellales</taxon>
        <taxon>Bathycoccaceae</taxon>
        <taxon>Bathycoccus</taxon>
    </lineage>
</organism>
<dbReference type="GeneID" id="19014580"/>
<gene>
    <name evidence="3" type="ORF">Bathy07g00900</name>
</gene>
<evidence type="ECO:0000313" key="3">
    <source>
        <dbReference type="EMBL" id="CCO66105.1"/>
    </source>
</evidence>
<feature type="transmembrane region" description="Helical" evidence="2">
    <location>
        <begin position="138"/>
        <end position="157"/>
    </location>
</feature>
<reference evidence="3 4" key="1">
    <citation type="submission" date="2011-10" db="EMBL/GenBank/DDBJ databases">
        <authorList>
            <person name="Genoscope - CEA"/>
        </authorList>
    </citation>
    <scope>NUCLEOTIDE SEQUENCE [LARGE SCALE GENOMIC DNA]</scope>
    <source>
        <strain evidence="3 4">RCC 1105</strain>
    </source>
</reference>
<name>K8F1Y2_9CHLO</name>
<evidence type="ECO:0000313" key="4">
    <source>
        <dbReference type="Proteomes" id="UP000198341"/>
    </source>
</evidence>
<dbReference type="KEGG" id="bpg:Bathy07g00900"/>
<protein>
    <submittedName>
        <fullName evidence="3">Uncharacterized protein</fullName>
    </submittedName>
</protein>
<evidence type="ECO:0000256" key="1">
    <source>
        <dbReference type="SAM" id="MobiDB-lite"/>
    </source>
</evidence>
<keyword evidence="2" id="KW-0472">Membrane</keyword>
<keyword evidence="2" id="KW-1133">Transmembrane helix</keyword>
<dbReference type="Proteomes" id="UP000198341">
    <property type="component" value="Chromosome 7"/>
</dbReference>
<dbReference type="AlphaFoldDB" id="K8F1Y2"/>
<sequence>MGFPSSLPRRALLESDTTFAEACDAWWASHLQEQQEVQEEEEGKINPDEGEDENGEDTSNSSNADDDDDDDSSASTATGFVVEWTDDETTAEDESEGVVKRYCPCKLNTWRGFSEDGTREWECAVDDSEKTSTPFETSVMLIITMIVLCFALTFRLWKRKWQSRRREIEEREDLEASVRSESEIKFRTQDEMYEHWKSCVQPDGTKVICVEIEPRRKKNFDYDDYEDDLVIPLDANGNVVVTVADSKNNSSAFSVLPPPVPPVVRARPTVLQQHLSGDEIGRGEEEEVEVEVGEDREFGYDVEEATRTTAFPELQNHGPEHTVGRRRRRRNSSVEFAIPAVSDLAYEEIEHEEWADDTENIEDDSL</sequence>
<feature type="region of interest" description="Disordered" evidence="1">
    <location>
        <begin position="30"/>
        <end position="93"/>
    </location>
</feature>
<accession>K8F1Y2</accession>
<feature type="compositionally biased region" description="Acidic residues" evidence="1">
    <location>
        <begin position="36"/>
        <end position="56"/>
    </location>
</feature>
<dbReference type="EMBL" id="FO082272">
    <property type="protein sequence ID" value="CCO66105.1"/>
    <property type="molecule type" value="Genomic_DNA"/>
</dbReference>
<keyword evidence="2" id="KW-0812">Transmembrane</keyword>
<feature type="compositionally biased region" description="Acidic residues" evidence="1">
    <location>
        <begin position="84"/>
        <end position="93"/>
    </location>
</feature>
<evidence type="ECO:0000256" key="2">
    <source>
        <dbReference type="SAM" id="Phobius"/>
    </source>
</evidence>
<proteinExistence type="predicted"/>
<keyword evidence="4" id="KW-1185">Reference proteome</keyword>